<feature type="transmembrane region" description="Helical" evidence="1">
    <location>
        <begin position="81"/>
        <end position="100"/>
    </location>
</feature>
<feature type="transmembrane region" description="Helical" evidence="1">
    <location>
        <begin position="48"/>
        <end position="69"/>
    </location>
</feature>
<comment type="caution">
    <text evidence="2">The sequence shown here is derived from an EMBL/GenBank/DDBJ whole genome shotgun (WGS) entry which is preliminary data.</text>
</comment>
<keyword evidence="3" id="KW-1185">Reference proteome</keyword>
<keyword evidence="1" id="KW-0472">Membrane</keyword>
<name>A0ABS5EWZ8_9PROT</name>
<evidence type="ECO:0000256" key="1">
    <source>
        <dbReference type="SAM" id="Phobius"/>
    </source>
</evidence>
<dbReference type="Proteomes" id="UP001196870">
    <property type="component" value="Unassembled WGS sequence"/>
</dbReference>
<sequence>MAVLSAVSILVAGCSTQMGRIGADDGSDPCRSQLVQLDSTGNFFGEDIIRGAVIGAAGGAILGGLVAAASGGRGRNVATGAAIGAVAGGAAGAAGGYLAARQRQAQDQAQLSQSIAQDVSTENASIDRTQRAFDLLMDCRFATAQRIRQDFAAQRLQRGQAQAMLAEVRGRVQRDVQLARTINERMGTRGAEFDTAFDTVAPAAKAQAGARVGRPVPVTVPRAVALKLRPDAGAPEVGQISARDRVTVRPAHSGFALVETESGLRGYAPASAFPGAAGMAQARQASPNDAPNSGDVRQLAATNIARRDNFSESVATADRLAAGQGFELAS</sequence>
<reference evidence="3" key="1">
    <citation type="journal article" date="2021" name="Syst. Appl. Microbiol.">
        <title>Roseomonas hellenica sp. nov., isolated from roots of wild-growing Alkanna tinctoria.</title>
        <authorList>
            <person name="Rat A."/>
            <person name="Naranjo H.D."/>
            <person name="Lebbe L."/>
            <person name="Cnockaert M."/>
            <person name="Krigas N."/>
            <person name="Grigoriadou K."/>
            <person name="Maloupa E."/>
            <person name="Willems A."/>
        </authorList>
    </citation>
    <scope>NUCLEOTIDE SEQUENCE [LARGE SCALE GENOMIC DNA]</scope>
    <source>
        <strain evidence="3">LMG 31523</strain>
    </source>
</reference>
<evidence type="ECO:0000313" key="3">
    <source>
        <dbReference type="Proteomes" id="UP001196870"/>
    </source>
</evidence>
<keyword evidence="1" id="KW-0812">Transmembrane</keyword>
<keyword evidence="1" id="KW-1133">Transmembrane helix</keyword>
<accession>A0ABS5EWZ8</accession>
<dbReference type="EMBL" id="JAAGBB010000011">
    <property type="protein sequence ID" value="MBR0664825.1"/>
    <property type="molecule type" value="Genomic_DNA"/>
</dbReference>
<evidence type="ECO:0000313" key="2">
    <source>
        <dbReference type="EMBL" id="MBR0664825.1"/>
    </source>
</evidence>
<protein>
    <recommendedName>
        <fullName evidence="4">Glycine zipper domain-containing protein</fullName>
    </recommendedName>
</protein>
<dbReference type="RefSeq" id="WP_211852498.1">
    <property type="nucleotide sequence ID" value="NZ_JAAGBB010000011.1"/>
</dbReference>
<proteinExistence type="predicted"/>
<gene>
    <name evidence="2" type="ORF">GXW71_10725</name>
</gene>
<evidence type="ECO:0008006" key="4">
    <source>
        <dbReference type="Google" id="ProtNLM"/>
    </source>
</evidence>
<organism evidence="2 3">
    <name type="scientific">Plastoroseomonas hellenica</name>
    <dbReference type="NCBI Taxonomy" id="2687306"/>
    <lineage>
        <taxon>Bacteria</taxon>
        <taxon>Pseudomonadati</taxon>
        <taxon>Pseudomonadota</taxon>
        <taxon>Alphaproteobacteria</taxon>
        <taxon>Acetobacterales</taxon>
        <taxon>Acetobacteraceae</taxon>
        <taxon>Plastoroseomonas</taxon>
    </lineage>
</organism>